<organism evidence="2 3">
    <name type="scientific">Phrynocephalus forsythii</name>
    <dbReference type="NCBI Taxonomy" id="171643"/>
    <lineage>
        <taxon>Eukaryota</taxon>
        <taxon>Metazoa</taxon>
        <taxon>Chordata</taxon>
        <taxon>Craniata</taxon>
        <taxon>Vertebrata</taxon>
        <taxon>Euteleostomi</taxon>
        <taxon>Lepidosauria</taxon>
        <taxon>Squamata</taxon>
        <taxon>Bifurcata</taxon>
        <taxon>Unidentata</taxon>
        <taxon>Episquamata</taxon>
        <taxon>Toxicofera</taxon>
        <taxon>Iguania</taxon>
        <taxon>Acrodonta</taxon>
        <taxon>Agamidae</taxon>
        <taxon>Agaminae</taxon>
        <taxon>Phrynocephalus</taxon>
    </lineage>
</organism>
<keyword evidence="3" id="KW-1185">Reference proteome</keyword>
<accession>A0A9Q0XGT0</accession>
<dbReference type="AlphaFoldDB" id="A0A9Q0XGT0"/>
<evidence type="ECO:0000313" key="2">
    <source>
        <dbReference type="EMBL" id="KAJ7313503.1"/>
    </source>
</evidence>
<feature type="compositionally biased region" description="Polar residues" evidence="1">
    <location>
        <begin position="366"/>
        <end position="388"/>
    </location>
</feature>
<proteinExistence type="predicted"/>
<protein>
    <submittedName>
        <fullName evidence="2">Uncharacterized protein</fullName>
    </submittedName>
</protein>
<feature type="compositionally biased region" description="Polar residues" evidence="1">
    <location>
        <begin position="333"/>
        <end position="343"/>
    </location>
</feature>
<feature type="compositionally biased region" description="Basic and acidic residues" evidence="1">
    <location>
        <begin position="173"/>
        <end position="207"/>
    </location>
</feature>
<feature type="region of interest" description="Disordered" evidence="1">
    <location>
        <begin position="286"/>
        <end position="388"/>
    </location>
</feature>
<reference evidence="2" key="1">
    <citation type="journal article" date="2023" name="DNA Res.">
        <title>Chromosome-level genome assembly of Phrynocephalus forsythii using third-generation DNA sequencing and Hi-C analysis.</title>
        <authorList>
            <person name="Qi Y."/>
            <person name="Zhao W."/>
            <person name="Zhao Y."/>
            <person name="Niu C."/>
            <person name="Cao S."/>
            <person name="Zhang Y."/>
        </authorList>
    </citation>
    <scope>NUCLEOTIDE SEQUENCE</scope>
    <source>
        <tissue evidence="2">Muscle</tissue>
    </source>
</reference>
<dbReference type="Proteomes" id="UP001142489">
    <property type="component" value="Unassembled WGS sequence"/>
</dbReference>
<name>A0A9Q0XGT0_9SAUR</name>
<comment type="caution">
    <text evidence="2">The sequence shown here is derived from an EMBL/GenBank/DDBJ whole genome shotgun (WGS) entry which is preliminary data.</text>
</comment>
<evidence type="ECO:0000313" key="3">
    <source>
        <dbReference type="Proteomes" id="UP001142489"/>
    </source>
</evidence>
<sequence>MEAEESQKEKPKKVTPYHCHLDPEVLVRPGKAIFKSEKGSGKTLEEQLNSCKDTEPAIGLQYITEYQAQDLIYECNLCGCQAGLTNMFMHVLGVRHKQAYLTRHYPEMGEITGRGSAFKEKLKKIAEEIEQKEGRKKIMVSMDIPTLKYESYSVEDSDSLVTWFSEDDIGVEKKEEEKAKSEDSDKKADTKTNEPSKSDNEATKDQNSEQLALPEFSDSDPDEFDNEDLLTYLKNFEIMTEEDATFILKVTQKFTSSLVAYRQKVSERKNTSELNLEERCDRLEQTEGTSLNAGKPKSGFSDRQPLDVHSSKKRKASSFNADGSAKNRKHGTFESTYVPSEQLFSDVRTQDPPSSEEHILNPIPGKSSSFQYQSDESMATSSGPSTSENDIMEEFFNSIRNMEFDEVAATLHQIAALNPSFSGMNVEKVLKILTESGHLKSKNSTS</sequence>
<evidence type="ECO:0000256" key="1">
    <source>
        <dbReference type="SAM" id="MobiDB-lite"/>
    </source>
</evidence>
<gene>
    <name evidence="2" type="ORF">JRQ81_004930</name>
</gene>
<feature type="region of interest" description="Disordered" evidence="1">
    <location>
        <begin position="173"/>
        <end position="224"/>
    </location>
</feature>
<dbReference type="EMBL" id="JAPFRF010000012">
    <property type="protein sequence ID" value="KAJ7313503.1"/>
    <property type="molecule type" value="Genomic_DNA"/>
</dbReference>
<dbReference type="OrthoDB" id="5877502at2759"/>